<evidence type="ECO:0000256" key="1">
    <source>
        <dbReference type="SAM" id="SignalP"/>
    </source>
</evidence>
<accession>A0ABU2DSF1</accession>
<reference evidence="2 3" key="1">
    <citation type="submission" date="2023-09" db="EMBL/GenBank/DDBJ databases">
        <title>Description of three actinobacteria isolated from air of manufacturing shop in a pharmaceutical factory.</title>
        <authorList>
            <person name="Zhang D.-F."/>
        </authorList>
    </citation>
    <scope>NUCLEOTIDE SEQUENCE [LARGE SCALE GENOMIC DNA]</scope>
    <source>
        <strain evidence="2 3">LY-0111</strain>
    </source>
</reference>
<dbReference type="RefSeq" id="WP_310548218.1">
    <property type="nucleotide sequence ID" value="NZ_JAVKGR010000006.1"/>
</dbReference>
<gene>
    <name evidence="2" type="ORF">RIL96_06560</name>
</gene>
<keyword evidence="3" id="KW-1185">Reference proteome</keyword>
<feature type="chain" id="PRO_5046078717" description="Secreted protein" evidence="1">
    <location>
        <begin position="26"/>
        <end position="306"/>
    </location>
</feature>
<evidence type="ECO:0000313" key="3">
    <source>
        <dbReference type="Proteomes" id="UP001251870"/>
    </source>
</evidence>
<evidence type="ECO:0000313" key="2">
    <source>
        <dbReference type="EMBL" id="MDR8019225.1"/>
    </source>
</evidence>
<protein>
    <recommendedName>
        <fullName evidence="4">Secreted protein</fullName>
    </recommendedName>
</protein>
<evidence type="ECO:0008006" key="4">
    <source>
        <dbReference type="Google" id="ProtNLM"/>
    </source>
</evidence>
<feature type="signal peptide" evidence="1">
    <location>
        <begin position="1"/>
        <end position="25"/>
    </location>
</feature>
<dbReference type="Proteomes" id="UP001251870">
    <property type="component" value="Unassembled WGS sequence"/>
</dbReference>
<sequence>MTMNYTPKAITGLSLAALLALTACGDGDNDTSNGSEDNTDDSEETAAEVFDFEAPMTESNHGPYDEVTIQVPDELLESDPEYAESRTLDSVTLRAAERDEPGKCAMEATHVYSENVPDQPEDSRIASTGFMAANFSGTTGSALAHKDSGWDIQTLAELEGKNEGLYLQQRPEVETYSMLLGRESKDALNEERFSEDYSTFTYNLDCDGVITLRFPTVEVEDMTIEDAINAPDDALDDDGEVVEGYQQLYDEAASNAPDSWTRMSFTTGENTFAQVEASIDSEGNITLYAPGVDGWEYDSNGNWVAR</sequence>
<comment type="caution">
    <text evidence="2">The sequence shown here is derived from an EMBL/GenBank/DDBJ whole genome shotgun (WGS) entry which is preliminary data.</text>
</comment>
<name>A0ABU2DSF1_9MICC</name>
<organism evidence="2 3">
    <name type="scientific">Nesterenkonia aerolata</name>
    <dbReference type="NCBI Taxonomy" id="3074079"/>
    <lineage>
        <taxon>Bacteria</taxon>
        <taxon>Bacillati</taxon>
        <taxon>Actinomycetota</taxon>
        <taxon>Actinomycetes</taxon>
        <taxon>Micrococcales</taxon>
        <taxon>Micrococcaceae</taxon>
        <taxon>Nesterenkonia</taxon>
    </lineage>
</organism>
<keyword evidence="1" id="KW-0732">Signal</keyword>
<proteinExistence type="predicted"/>
<dbReference type="EMBL" id="JAVKGR010000006">
    <property type="protein sequence ID" value="MDR8019225.1"/>
    <property type="molecule type" value="Genomic_DNA"/>
</dbReference>